<gene>
    <name evidence="3" type="ORF">K466DRAFT_574554</name>
</gene>
<dbReference type="PANTHER" id="PTHR31836:SF28">
    <property type="entry name" value="SRCR DOMAIN-CONTAINING PROTEIN-RELATED"/>
    <property type="match status" value="1"/>
</dbReference>
<sequence>MAPFTYLTLALALVGSALAAPTSVAPELLQKRVTHSGRGTFFEVGLGACGKFNVDSDLIVAIASSRFGGGDNCEQFVEIVNKKNGKHAFGLVRDSCPGCGNGDLDMSPSLFKALGASLDEGVISIDWHFKEKGFKP</sequence>
<dbReference type="InParanoid" id="A0A5C3PJ95"/>
<dbReference type="InterPro" id="IPR036908">
    <property type="entry name" value="RlpA-like_sf"/>
</dbReference>
<protein>
    <recommendedName>
        <fullName evidence="5">RlpA-like protein double-psi beta-barrel domain-containing protein</fullName>
    </recommendedName>
</protein>
<evidence type="ECO:0008006" key="5">
    <source>
        <dbReference type="Google" id="ProtNLM"/>
    </source>
</evidence>
<accession>A0A5C3PJ95</accession>
<feature type="chain" id="PRO_5022658519" description="RlpA-like protein double-psi beta-barrel domain-containing protein" evidence="2">
    <location>
        <begin position="20"/>
        <end position="136"/>
    </location>
</feature>
<evidence type="ECO:0000313" key="3">
    <source>
        <dbReference type="EMBL" id="TFK89874.1"/>
    </source>
</evidence>
<proteinExistence type="predicted"/>
<organism evidence="3 4">
    <name type="scientific">Polyporus arcularius HHB13444</name>
    <dbReference type="NCBI Taxonomy" id="1314778"/>
    <lineage>
        <taxon>Eukaryota</taxon>
        <taxon>Fungi</taxon>
        <taxon>Dikarya</taxon>
        <taxon>Basidiomycota</taxon>
        <taxon>Agaricomycotina</taxon>
        <taxon>Agaricomycetes</taxon>
        <taxon>Polyporales</taxon>
        <taxon>Polyporaceae</taxon>
        <taxon>Polyporus</taxon>
    </lineage>
</organism>
<name>A0A5C3PJ95_9APHY</name>
<feature type="signal peptide" evidence="2">
    <location>
        <begin position="1"/>
        <end position="19"/>
    </location>
</feature>
<keyword evidence="4" id="KW-1185">Reference proteome</keyword>
<evidence type="ECO:0000256" key="1">
    <source>
        <dbReference type="ARBA" id="ARBA00022729"/>
    </source>
</evidence>
<evidence type="ECO:0000256" key="2">
    <source>
        <dbReference type="SAM" id="SignalP"/>
    </source>
</evidence>
<dbReference type="SUPFAM" id="SSF50685">
    <property type="entry name" value="Barwin-like endoglucanases"/>
    <property type="match status" value="1"/>
</dbReference>
<reference evidence="3 4" key="1">
    <citation type="journal article" date="2019" name="Nat. Ecol. Evol.">
        <title>Megaphylogeny resolves global patterns of mushroom evolution.</title>
        <authorList>
            <person name="Varga T."/>
            <person name="Krizsan K."/>
            <person name="Foldi C."/>
            <person name="Dima B."/>
            <person name="Sanchez-Garcia M."/>
            <person name="Sanchez-Ramirez S."/>
            <person name="Szollosi G.J."/>
            <person name="Szarkandi J.G."/>
            <person name="Papp V."/>
            <person name="Albert L."/>
            <person name="Andreopoulos W."/>
            <person name="Angelini C."/>
            <person name="Antonin V."/>
            <person name="Barry K.W."/>
            <person name="Bougher N.L."/>
            <person name="Buchanan P."/>
            <person name="Buyck B."/>
            <person name="Bense V."/>
            <person name="Catcheside P."/>
            <person name="Chovatia M."/>
            <person name="Cooper J."/>
            <person name="Damon W."/>
            <person name="Desjardin D."/>
            <person name="Finy P."/>
            <person name="Geml J."/>
            <person name="Haridas S."/>
            <person name="Hughes K."/>
            <person name="Justo A."/>
            <person name="Karasinski D."/>
            <person name="Kautmanova I."/>
            <person name="Kiss B."/>
            <person name="Kocsube S."/>
            <person name="Kotiranta H."/>
            <person name="LaButti K.M."/>
            <person name="Lechner B.E."/>
            <person name="Liimatainen K."/>
            <person name="Lipzen A."/>
            <person name="Lukacs Z."/>
            <person name="Mihaltcheva S."/>
            <person name="Morgado L.N."/>
            <person name="Niskanen T."/>
            <person name="Noordeloos M.E."/>
            <person name="Ohm R.A."/>
            <person name="Ortiz-Santana B."/>
            <person name="Ovrebo C."/>
            <person name="Racz N."/>
            <person name="Riley R."/>
            <person name="Savchenko A."/>
            <person name="Shiryaev A."/>
            <person name="Soop K."/>
            <person name="Spirin V."/>
            <person name="Szebenyi C."/>
            <person name="Tomsovsky M."/>
            <person name="Tulloss R.E."/>
            <person name="Uehling J."/>
            <person name="Grigoriev I.V."/>
            <person name="Vagvolgyi C."/>
            <person name="Papp T."/>
            <person name="Martin F.M."/>
            <person name="Miettinen O."/>
            <person name="Hibbett D.S."/>
            <person name="Nagy L.G."/>
        </authorList>
    </citation>
    <scope>NUCLEOTIDE SEQUENCE [LARGE SCALE GENOMIC DNA]</scope>
    <source>
        <strain evidence="3 4">HHB13444</strain>
    </source>
</reference>
<dbReference type="Proteomes" id="UP000308197">
    <property type="component" value="Unassembled WGS sequence"/>
</dbReference>
<dbReference type="InterPro" id="IPR051477">
    <property type="entry name" value="Expansin_CellWall"/>
</dbReference>
<dbReference type="PANTHER" id="PTHR31836">
    <property type="match status" value="1"/>
</dbReference>
<dbReference type="STRING" id="1314778.A0A5C3PJ95"/>
<evidence type="ECO:0000313" key="4">
    <source>
        <dbReference type="Proteomes" id="UP000308197"/>
    </source>
</evidence>
<keyword evidence="1 2" id="KW-0732">Signal</keyword>
<dbReference type="AlphaFoldDB" id="A0A5C3PJ95"/>
<dbReference type="CDD" id="cd22191">
    <property type="entry name" value="DPBB_RlpA_EXP_N-like"/>
    <property type="match status" value="1"/>
</dbReference>
<dbReference type="Gene3D" id="2.40.40.10">
    <property type="entry name" value="RlpA-like domain"/>
    <property type="match status" value="1"/>
</dbReference>
<dbReference type="EMBL" id="ML211062">
    <property type="protein sequence ID" value="TFK89874.1"/>
    <property type="molecule type" value="Genomic_DNA"/>
</dbReference>